<accession>A0A552KN46</accession>
<dbReference type="InterPro" id="IPR003644">
    <property type="entry name" value="Calx_beta"/>
</dbReference>
<gene>
    <name evidence="6" type="ORF">EWV45_15895</name>
</gene>
<dbReference type="Gene3D" id="2.60.40.10">
    <property type="entry name" value="Immunoglobulins"/>
    <property type="match status" value="1"/>
</dbReference>
<dbReference type="NCBIfam" id="TIGR04534">
    <property type="entry name" value="ELWxxDGT_rpt"/>
    <property type="match status" value="1"/>
</dbReference>
<dbReference type="SUPFAM" id="SSF63825">
    <property type="entry name" value="YWTD domain"/>
    <property type="match status" value="1"/>
</dbReference>
<name>A0A552KN46_9CHRO</name>
<protein>
    <submittedName>
        <fullName evidence="6">DUF5050 domain-containing protein</fullName>
    </submittedName>
</protein>
<evidence type="ECO:0000256" key="4">
    <source>
        <dbReference type="ARBA" id="ARBA00023065"/>
    </source>
</evidence>
<dbReference type="GO" id="GO:0007154">
    <property type="term" value="P:cell communication"/>
    <property type="evidence" value="ECO:0007669"/>
    <property type="project" value="InterPro"/>
</dbReference>
<keyword evidence="4" id="KW-0813">Transport</keyword>
<dbReference type="SUPFAM" id="SSF82171">
    <property type="entry name" value="DPP6 N-terminal domain-like"/>
    <property type="match status" value="1"/>
</dbReference>
<dbReference type="Pfam" id="PF05345">
    <property type="entry name" value="He_PIG"/>
    <property type="match status" value="1"/>
</dbReference>
<evidence type="ECO:0000259" key="5">
    <source>
        <dbReference type="PROSITE" id="PS50268"/>
    </source>
</evidence>
<organism evidence="6 7">
    <name type="scientific">Microcystis flos-aquae Mf_QC_C_20070823_S10D</name>
    <dbReference type="NCBI Taxonomy" id="2486236"/>
    <lineage>
        <taxon>Bacteria</taxon>
        <taxon>Bacillati</taxon>
        <taxon>Cyanobacteriota</taxon>
        <taxon>Cyanophyceae</taxon>
        <taxon>Oscillatoriophycideae</taxon>
        <taxon>Chroococcales</taxon>
        <taxon>Microcystaceae</taxon>
        <taxon>Microcystis</taxon>
    </lineage>
</organism>
<dbReference type="InterPro" id="IPR015919">
    <property type="entry name" value="Cadherin-like_sf"/>
</dbReference>
<dbReference type="InterPro" id="IPR002126">
    <property type="entry name" value="Cadherin-like_dom"/>
</dbReference>
<dbReference type="SMART" id="SM00237">
    <property type="entry name" value="Calx_beta"/>
    <property type="match status" value="4"/>
</dbReference>
<dbReference type="GO" id="GO:0005509">
    <property type="term" value="F:calcium ion binding"/>
    <property type="evidence" value="ECO:0007669"/>
    <property type="project" value="InterPro"/>
</dbReference>
<dbReference type="Pfam" id="PF16472">
    <property type="entry name" value="DUF5050"/>
    <property type="match status" value="1"/>
</dbReference>
<evidence type="ECO:0000256" key="2">
    <source>
        <dbReference type="ARBA" id="ARBA00022737"/>
    </source>
</evidence>
<dbReference type="InterPro" id="IPR011041">
    <property type="entry name" value="Quinoprot_gluc/sorb_DH_b-prop"/>
</dbReference>
<dbReference type="InterPro" id="IPR013783">
    <property type="entry name" value="Ig-like_fold"/>
</dbReference>
<keyword evidence="1" id="KW-0732">Signal</keyword>
<dbReference type="SUPFAM" id="SSF49313">
    <property type="entry name" value="Cadherin-like"/>
    <property type="match status" value="2"/>
</dbReference>
<keyword evidence="2" id="KW-0677">Repeat</keyword>
<proteinExistence type="predicted"/>
<dbReference type="Gene3D" id="2.60.40.2030">
    <property type="match status" value="4"/>
</dbReference>
<sequence length="1564" mass="164666">MRIAAGNAVLIDVVTGSGSSSPQNFTNVNGTVFFTATNSANGTELWKLDASGNPVLVKDIRTGSNTSSPSRLFAIGNTLYLTADNGINGVELWVSDGTSAGTVLAKDINERSPSSNPRNLIDINGTLYFTANNGVNGERFYKIDPTTGQPVQLSVPNLLNDNAAYLDQFTRVGDRLYFRNSNWNNDYTIYRPLYTIDPATGNVVQVSDTQYVQYLTNVNGTLYFQGYNSASGYELYRINNTTGNAVLIDVVTGSGSSSPQNFTNVNGTVFFTANNSANGTELWKLDASGNPVLVKDIRTGSNSSSPTTLYAVGNVLYFTADDGVNGRELWRSDGTAQGTVPLEIYIGSSTPNVSNLIDLGGVLYFTANNPTYGTELWRINSTTGNPEVVDVHSGASSSSPANLTNVNGTLYFTATTSATGTELYRINNTTGNPVLIDINSAGSGSSWPSNLTNVNGTLYFQAYTPTSGYELWRIDPATGTPSVVDVVSGSGSSNPYNLLNANGVLYFTAYNNTTGYELWKVDPTTGNPVFLKDIYVGSSSSNPGNLTYSNGKLYFSADSYSQGIELWQTDGTPEGTALVKDINATTLGSSPSNFIKIGDILYFTANDDVNGTELWRANPATGVVSLLDIYPGSNTSSVSNLTDVNGTLYFTAFNGINGTELYRIDNTTGNPVLIDINSGSGYSWPSNLTNVNGTLYFQAYTPTSGYELWRIDPTTGNPSVIEVVSGSGSSSPQNLLNANGVLYFTASNSANGRELWKLDPTTGNPVFLKDIYGGSNSSNPGNLTYSNGKLYFTADNGVNGVELWTVNVDQITTIGVVQKTGDEDQVIPFTANDFASVFNSGSGVPLAKIKIINLPSNGLLKLNNSPVAVDQEIAVVNLGNLTFTPNTNYNGIAGFTWNGSDGTNYALNPSTVALTINSINDVPTVANPITDTSIFSNRSSNFTISANTFQDSDVGDSLTYSATLADGSTLPSWLTFNDRTFSGNPSAAQAGQYDLKVIATDQSGASTSDSFVLSVVNSAPWNITLDNSTVPENSANNTVIGLLSASDNNTNDTHTFTLINNAGGRFAIVNNQLVVADGSLLDYETNTQHTIRVKATDNTGLSYERNLTISISNVADDLAGVLSFTAAAFSVNENGTLVNAVTLQRTNGSEGTVSVNVLLSNGTAVFPNDYNSLAVPVVFGPGETSKTVTLPIVNDSDFEGNETLNLTLSSPTGGATLGTQTTATLTIVDNDLPTVSLAVSPASVTEDGTINLVYTFTRTGNTANPLTVSFNVGGTATFNNDYTQNGAASFNTTSGTITFAAGSDTATLTIDPTADSIFEQDETVSLTLVSSANYNRGTTNTVTSTIINDDVNAGVLSFSNSQFSVNENGTPVVAVTVNRTENTTGAVSATINLTNGTATAPSDYNNTPITVNFANGETSKTVTIPIVNDSQLEADETINLSLSNPQGGAILGTQTTAVLTIINDDLPQRGTINLNSSNYTVNENGTANITLTRTNGSDGEVSVILTPSNGSAIAGDDYTNTPITVTFANGETSKTVTIPINNDTIYEPTETVNLTLSNPTGGAT</sequence>
<evidence type="ECO:0000313" key="6">
    <source>
        <dbReference type="EMBL" id="TRV09396.1"/>
    </source>
</evidence>
<dbReference type="PROSITE" id="PS50268">
    <property type="entry name" value="CADHERIN_2"/>
    <property type="match status" value="1"/>
</dbReference>
<dbReference type="Proteomes" id="UP000315868">
    <property type="component" value="Unassembled WGS sequence"/>
</dbReference>
<keyword evidence="4" id="KW-0406">Ion transport</keyword>
<evidence type="ECO:0000256" key="1">
    <source>
        <dbReference type="ARBA" id="ARBA00022729"/>
    </source>
</evidence>
<evidence type="ECO:0000313" key="7">
    <source>
        <dbReference type="Proteomes" id="UP000315868"/>
    </source>
</evidence>
<dbReference type="SUPFAM" id="SSF69304">
    <property type="entry name" value="Tricorn protease N-terminal domain"/>
    <property type="match status" value="1"/>
</dbReference>
<dbReference type="InterPro" id="IPR030916">
    <property type="entry name" value="ELWxxDGT_rpt"/>
</dbReference>
<dbReference type="GO" id="GO:0007156">
    <property type="term" value="P:homophilic cell adhesion via plasma membrane adhesion molecules"/>
    <property type="evidence" value="ECO:0007669"/>
    <property type="project" value="InterPro"/>
</dbReference>
<dbReference type="InterPro" id="IPR032485">
    <property type="entry name" value="LRP1-like_beta_prop"/>
</dbReference>
<dbReference type="SUPFAM" id="SSF50952">
    <property type="entry name" value="Soluble quinoprotein glucose dehydrogenase"/>
    <property type="match status" value="1"/>
</dbReference>
<dbReference type="Pfam" id="PF03160">
    <property type="entry name" value="Calx-beta"/>
    <property type="match status" value="3"/>
</dbReference>
<dbReference type="InterPro" id="IPR051171">
    <property type="entry name" value="CaCA"/>
</dbReference>
<comment type="caution">
    <text evidence="6">The sequence shown here is derived from an EMBL/GenBank/DDBJ whole genome shotgun (WGS) entry which is preliminary data.</text>
</comment>
<dbReference type="InterPro" id="IPR006644">
    <property type="entry name" value="Cadg"/>
</dbReference>
<dbReference type="InterPro" id="IPR038081">
    <property type="entry name" value="CalX-like_sf"/>
</dbReference>
<dbReference type="PANTHER" id="PTHR11878">
    <property type="entry name" value="SODIUM/CALCIUM EXCHANGER"/>
    <property type="match status" value="1"/>
</dbReference>
<dbReference type="Gene3D" id="2.60.40.60">
    <property type="entry name" value="Cadherins"/>
    <property type="match status" value="1"/>
</dbReference>
<dbReference type="GO" id="GO:0030001">
    <property type="term" value="P:metal ion transport"/>
    <property type="evidence" value="ECO:0007669"/>
    <property type="project" value="TreeGrafter"/>
</dbReference>
<evidence type="ECO:0000256" key="3">
    <source>
        <dbReference type="ARBA" id="ARBA00022837"/>
    </source>
</evidence>
<dbReference type="PANTHER" id="PTHR11878:SF65">
    <property type="entry name" value="NA_CA-EXCHANGE PROTEIN, ISOFORM G"/>
    <property type="match status" value="1"/>
</dbReference>
<dbReference type="EMBL" id="SFAM01000144">
    <property type="protein sequence ID" value="TRV09396.1"/>
    <property type="molecule type" value="Genomic_DNA"/>
</dbReference>
<dbReference type="Pfam" id="PF00028">
    <property type="entry name" value="Cadherin"/>
    <property type="match status" value="1"/>
</dbReference>
<dbReference type="CDD" id="cd11304">
    <property type="entry name" value="Cadherin_repeat"/>
    <property type="match status" value="1"/>
</dbReference>
<keyword evidence="3" id="KW-0106">Calcium</keyword>
<dbReference type="SUPFAM" id="SSF141072">
    <property type="entry name" value="CalX-like"/>
    <property type="match status" value="4"/>
</dbReference>
<feature type="domain" description="Cadherin" evidence="5">
    <location>
        <begin position="1022"/>
        <end position="1129"/>
    </location>
</feature>
<feature type="non-terminal residue" evidence="6">
    <location>
        <position position="1564"/>
    </location>
</feature>
<dbReference type="SMART" id="SM00736">
    <property type="entry name" value="CADG"/>
    <property type="match status" value="1"/>
</dbReference>
<reference evidence="6 7" key="1">
    <citation type="submission" date="2019-01" db="EMBL/GenBank/DDBJ databases">
        <title>Coherence of Microcystis species and biogeography revealed through population genomics.</title>
        <authorList>
            <person name="Perez-Carrascal O.M."/>
            <person name="Terrat Y."/>
            <person name="Giani A."/>
            <person name="Fortin N."/>
            <person name="Tromas N."/>
            <person name="Shapiro B.J."/>
        </authorList>
    </citation>
    <scope>NUCLEOTIDE SEQUENCE [LARGE SCALE GENOMIC DNA]</scope>
    <source>
        <strain evidence="6">Mf_QC_C_20070823_S10D</strain>
    </source>
</reference>
<dbReference type="SMART" id="SM00112">
    <property type="entry name" value="CA"/>
    <property type="match status" value="1"/>
</dbReference>
<dbReference type="GO" id="GO:0016020">
    <property type="term" value="C:membrane"/>
    <property type="evidence" value="ECO:0007669"/>
    <property type="project" value="InterPro"/>
</dbReference>